<dbReference type="EMBL" id="CACRST010000011">
    <property type="protein sequence ID" value="VYS95154.1"/>
    <property type="molecule type" value="Genomic_DNA"/>
</dbReference>
<evidence type="ECO:0000256" key="8">
    <source>
        <dbReference type="SAM" id="Phobius"/>
    </source>
</evidence>
<dbReference type="GO" id="GO:0005886">
    <property type="term" value="C:plasma membrane"/>
    <property type="evidence" value="ECO:0007669"/>
    <property type="project" value="UniProtKB-SubCell"/>
</dbReference>
<evidence type="ECO:0000256" key="2">
    <source>
        <dbReference type="ARBA" id="ARBA00022475"/>
    </source>
</evidence>
<accession>A0A6N2SPS8</accession>
<sequence length="631" mass="71875">MQKKNKIWILGITFLVLGGICLYLMFTGKNIGLNRDNAINAILFIIVAWIFFYARKKMKIIVDITYDLHRAVKEIKNYEREPKDLWEKYSSDNNELFQNKELKKVYEQYISERKRLASISENKYKCDVSEYINEEFIDSLMKKNLYNLVPGVMTGLGILGTFIGLSFGLEKFNTGNTQEIEASIAPLMSGIKVAFHTSIYGMIFSLVFNYVYKDTLENAYIAVDDFLEAFSRHVDGNASDNNGIVIQMLLENMPQALSATIADILSPAMNKMNQTLENFTNNISESQVQGLSEIVDHFIESMDSAMGDSFEALGETIDKTIEMQTRNNEMMNNVLDEVQRMTTNIKDINMLSNQTVEHMAGYIEKIEGLQKVVNENFVSISKQLEYQKEYDDKLKEYIDILVNYERQIGEASNRFTEDMSKQLEILGTMENKISESTRENLEMLAAKADEYNKSLTEVAKQELQSVLSMANEYSEKVTGHLSALGDMSEKLTEESVNNLHVLSDSAQEYNEKLAQEAGKQMESILKLSNSQSGEMNRASQNLAEVSKELNGKLTLSLNNAFTAIDENLAEITRHLSGTISEIEETTDRVPQVVHESYAGMKDSFDEMKQKYEALIHVLDVMAHSLEQYRRD</sequence>
<keyword evidence="7" id="KW-0175">Coiled coil</keyword>
<dbReference type="AlphaFoldDB" id="A0A6N2SPS8"/>
<protein>
    <recommendedName>
        <fullName evidence="9">MotA/TolQ/ExbB proton channel domain-containing protein</fullName>
    </recommendedName>
</protein>
<evidence type="ECO:0000256" key="7">
    <source>
        <dbReference type="SAM" id="Coils"/>
    </source>
</evidence>
<name>A0A6N2SPS8_9FIRM</name>
<feature type="transmembrane region" description="Helical" evidence="8">
    <location>
        <begin position="193"/>
        <end position="212"/>
    </location>
</feature>
<feature type="transmembrane region" description="Helical" evidence="8">
    <location>
        <begin position="145"/>
        <end position="167"/>
    </location>
</feature>
<organism evidence="10">
    <name type="scientific">Blautia glucerasea</name>
    <dbReference type="NCBI Taxonomy" id="536633"/>
    <lineage>
        <taxon>Bacteria</taxon>
        <taxon>Bacillati</taxon>
        <taxon>Bacillota</taxon>
        <taxon>Clostridia</taxon>
        <taxon>Lachnospirales</taxon>
        <taxon>Lachnospiraceae</taxon>
        <taxon>Blautia</taxon>
    </lineage>
</organism>
<evidence type="ECO:0000256" key="5">
    <source>
        <dbReference type="ARBA" id="ARBA00023136"/>
    </source>
</evidence>
<dbReference type="RefSeq" id="WP_156353577.1">
    <property type="nucleotide sequence ID" value="NZ_CACRST010000011.1"/>
</dbReference>
<keyword evidence="5 8" id="KW-0472">Membrane</keyword>
<gene>
    <name evidence="10" type="ORF">BGLFYP119_01232</name>
</gene>
<comment type="subcellular location">
    <subcellularLocation>
        <location evidence="1">Cell membrane</location>
        <topology evidence="1">Multi-pass membrane protein</topology>
    </subcellularLocation>
    <subcellularLocation>
        <location evidence="6">Membrane</location>
        <topology evidence="6">Multi-pass membrane protein</topology>
    </subcellularLocation>
</comment>
<evidence type="ECO:0000256" key="6">
    <source>
        <dbReference type="RuleBase" id="RU004057"/>
    </source>
</evidence>
<proteinExistence type="inferred from homology"/>
<comment type="similarity">
    <text evidence="6">Belongs to the exbB/tolQ family.</text>
</comment>
<keyword evidence="3 8" id="KW-0812">Transmembrane</keyword>
<evidence type="ECO:0000256" key="3">
    <source>
        <dbReference type="ARBA" id="ARBA00022692"/>
    </source>
</evidence>
<evidence type="ECO:0000259" key="9">
    <source>
        <dbReference type="Pfam" id="PF01618"/>
    </source>
</evidence>
<dbReference type="Pfam" id="PF01618">
    <property type="entry name" value="MotA_ExbB"/>
    <property type="match status" value="1"/>
</dbReference>
<evidence type="ECO:0000256" key="4">
    <source>
        <dbReference type="ARBA" id="ARBA00022989"/>
    </source>
</evidence>
<keyword evidence="4 8" id="KW-1133">Transmembrane helix</keyword>
<evidence type="ECO:0000256" key="1">
    <source>
        <dbReference type="ARBA" id="ARBA00004651"/>
    </source>
</evidence>
<keyword evidence="6" id="KW-0813">Transport</keyword>
<feature type="transmembrane region" description="Helical" evidence="8">
    <location>
        <begin position="38"/>
        <end position="54"/>
    </location>
</feature>
<evidence type="ECO:0000313" key="10">
    <source>
        <dbReference type="EMBL" id="VYS95154.1"/>
    </source>
</evidence>
<dbReference type="GO" id="GO:0015031">
    <property type="term" value="P:protein transport"/>
    <property type="evidence" value="ECO:0007669"/>
    <property type="project" value="UniProtKB-KW"/>
</dbReference>
<keyword evidence="2" id="KW-1003">Cell membrane</keyword>
<keyword evidence="6" id="KW-0653">Protein transport</keyword>
<reference evidence="10" key="1">
    <citation type="submission" date="2019-11" db="EMBL/GenBank/DDBJ databases">
        <authorList>
            <person name="Feng L."/>
        </authorList>
    </citation>
    <scope>NUCLEOTIDE SEQUENCE</scope>
    <source>
        <strain evidence="10">BgluceraseaLFYP119</strain>
    </source>
</reference>
<feature type="coiled-coil region" evidence="7">
    <location>
        <begin position="387"/>
        <end position="414"/>
    </location>
</feature>
<feature type="domain" description="MotA/TolQ/ExbB proton channel" evidence="9">
    <location>
        <begin position="142"/>
        <end position="213"/>
    </location>
</feature>
<dbReference type="InterPro" id="IPR002898">
    <property type="entry name" value="MotA_ExbB_proton_chnl"/>
</dbReference>
<feature type="transmembrane region" description="Helical" evidence="8">
    <location>
        <begin position="7"/>
        <end position="26"/>
    </location>
</feature>